<keyword evidence="3" id="KW-1185">Reference proteome</keyword>
<evidence type="ECO:0008006" key="4">
    <source>
        <dbReference type="Google" id="ProtNLM"/>
    </source>
</evidence>
<dbReference type="Proteomes" id="UP000694460">
    <property type="component" value="Unassembled WGS sequence"/>
</dbReference>
<evidence type="ECO:0000313" key="2">
    <source>
        <dbReference type="EMBL" id="MBP2454012.1"/>
    </source>
</evidence>
<name>A0ABS4ZWW5_9MYCO</name>
<dbReference type="SUPFAM" id="SSF51197">
    <property type="entry name" value="Clavaminate synthase-like"/>
    <property type="match status" value="1"/>
</dbReference>
<dbReference type="EMBL" id="JAGIOP010000002">
    <property type="protein sequence ID" value="MBP2454012.1"/>
    <property type="molecule type" value="Genomic_DNA"/>
</dbReference>
<sequence length="281" mass="29267">MVVGVVDVEVFKRDGFVKVEQAAPAEIADAARDLLWTQIGLSPDAPASWTSPAVWAADLTGTGPFRQLVGNVALTDALDAICGHGGWLRPGALGNIPVRFPVDPPAEDRGWHIDANTPLPGGEWTVSGRPHTVLVLTLLSEVGPLDAPTRIRVGSHREVARVLGPDPVAFLEAGAVVDEASRTCPVAHATGRPGDMYVLHPFTAHAADVHRGSTPRFMSQTPIMLTERLGPQGPAALASVWDGIPPDQVSAGRASRPGRASSKASAMAPASATDSSASQCS</sequence>
<protein>
    <recommendedName>
        <fullName evidence="4">Mitomycin antibiotics/polyketide fumonisin biosynthesis protein</fullName>
    </recommendedName>
</protein>
<evidence type="ECO:0000256" key="1">
    <source>
        <dbReference type="SAM" id="MobiDB-lite"/>
    </source>
</evidence>
<accession>A0ABS4ZWW5</accession>
<evidence type="ECO:0000313" key="3">
    <source>
        <dbReference type="Proteomes" id="UP000694460"/>
    </source>
</evidence>
<feature type="region of interest" description="Disordered" evidence="1">
    <location>
        <begin position="240"/>
        <end position="281"/>
    </location>
</feature>
<comment type="caution">
    <text evidence="2">The sequence shown here is derived from an EMBL/GenBank/DDBJ whole genome shotgun (WGS) entry which is preliminary data.</text>
</comment>
<feature type="compositionally biased region" description="Low complexity" evidence="1">
    <location>
        <begin position="260"/>
        <end position="281"/>
    </location>
</feature>
<reference evidence="2 3" key="1">
    <citation type="submission" date="2021-03" db="EMBL/GenBank/DDBJ databases">
        <title>Sequencing the genomes of 1000 actinobacteria strains.</title>
        <authorList>
            <person name="Klenk H.-P."/>
        </authorList>
    </citation>
    <scope>NUCLEOTIDE SEQUENCE [LARGE SCALE GENOMIC DNA]</scope>
    <source>
        <strain evidence="2 3">DSM 46713</strain>
    </source>
</reference>
<gene>
    <name evidence="2" type="ORF">JOF57_003925</name>
</gene>
<proteinExistence type="predicted"/>
<dbReference type="Gene3D" id="2.60.120.620">
    <property type="entry name" value="q2cbj1_9rhob like domain"/>
    <property type="match status" value="1"/>
</dbReference>
<organism evidence="2 3">
    <name type="scientific">Mycolicibacterium lutetiense</name>
    <dbReference type="NCBI Taxonomy" id="1641992"/>
    <lineage>
        <taxon>Bacteria</taxon>
        <taxon>Bacillati</taxon>
        <taxon>Actinomycetota</taxon>
        <taxon>Actinomycetes</taxon>
        <taxon>Mycobacteriales</taxon>
        <taxon>Mycobacteriaceae</taxon>
        <taxon>Mycolicibacterium</taxon>
    </lineage>
</organism>